<accession>A0A4D6X5I6</accession>
<dbReference type="SUPFAM" id="SSF50891">
    <property type="entry name" value="Cyclophilin-like"/>
    <property type="match status" value="1"/>
</dbReference>
<dbReference type="InterPro" id="IPR003778">
    <property type="entry name" value="CT_A_B"/>
</dbReference>
<dbReference type="GO" id="GO:0016787">
    <property type="term" value="F:hydrolase activity"/>
    <property type="evidence" value="ECO:0007669"/>
    <property type="project" value="UniProtKB-KW"/>
</dbReference>
<dbReference type="OrthoDB" id="9768696at2"/>
<dbReference type="InterPro" id="IPR052708">
    <property type="entry name" value="PxpC"/>
</dbReference>
<evidence type="ECO:0000313" key="6">
    <source>
        <dbReference type="Proteomes" id="UP000298551"/>
    </source>
</evidence>
<keyword evidence="3" id="KW-0067">ATP-binding</keyword>
<sequence length="314" mass="33300">MSLVVLKPGLCTTFQDAGRTGHQHIGVPVNGPMDALAQQLANLLVGNPLGLGTLELTLQGPTLRFDAGALIALAGADLGASLDGQPLLPNQAVRVKPGSLLAFAQRKAGARAYLAVAGGFSAAPVLGSVSTYRRGAYDGVLGRALVAGDRLGFASSFRNAPRIVLPTRLNRMLEREADAPIRVVPGSEWQHFSDEAHAHLLNAEYTIGNDSERMGYRLQGPALDLRQPLELLSEAVAFGTVQVPPNGQPIVLMADRQTTGGYPRIANVISVDLPLLAQRLPGETVRFELTTLANAQQLAVKRARMLAQLEHAHA</sequence>
<dbReference type="Pfam" id="PF02626">
    <property type="entry name" value="CT_A_B"/>
    <property type="match status" value="1"/>
</dbReference>
<dbReference type="GO" id="GO:0005524">
    <property type="term" value="F:ATP binding"/>
    <property type="evidence" value="ECO:0007669"/>
    <property type="project" value="UniProtKB-KW"/>
</dbReference>
<reference evidence="6" key="1">
    <citation type="submission" date="2019-04" db="EMBL/GenBank/DDBJ databases">
        <title>Genome sequence of Pseudomonas putida 1290, an auxin catabolizing strain.</title>
        <authorList>
            <person name="Laird T.S."/>
            <person name="Leveau J.H.J."/>
        </authorList>
    </citation>
    <scope>NUCLEOTIDE SEQUENCE [LARGE SCALE GENOMIC DNA]</scope>
    <source>
        <strain evidence="6">1290</strain>
    </source>
</reference>
<name>A0A4D6X5I6_PSEPU</name>
<keyword evidence="1" id="KW-0547">Nucleotide-binding</keyword>
<dbReference type="PANTHER" id="PTHR43309">
    <property type="entry name" value="5-OXOPROLINASE SUBUNIT C"/>
    <property type="match status" value="1"/>
</dbReference>
<evidence type="ECO:0000256" key="2">
    <source>
        <dbReference type="ARBA" id="ARBA00022801"/>
    </source>
</evidence>
<dbReference type="AlphaFoldDB" id="A0A4D6X5I6"/>
<keyword evidence="2" id="KW-0378">Hydrolase</keyword>
<dbReference type="NCBIfam" id="TIGR00724">
    <property type="entry name" value="urea_amlyse_rel"/>
    <property type="match status" value="1"/>
</dbReference>
<dbReference type="GO" id="GO:0016740">
    <property type="term" value="F:transferase activity"/>
    <property type="evidence" value="ECO:0007669"/>
    <property type="project" value="UniProtKB-KW"/>
</dbReference>
<keyword evidence="5" id="KW-0808">Transferase</keyword>
<dbReference type="PANTHER" id="PTHR43309:SF5">
    <property type="entry name" value="5-OXOPROLINASE SUBUNIT C"/>
    <property type="match status" value="1"/>
</dbReference>
<evidence type="ECO:0000256" key="3">
    <source>
        <dbReference type="ARBA" id="ARBA00022840"/>
    </source>
</evidence>
<dbReference type="Proteomes" id="UP000298551">
    <property type="component" value="Chromosome"/>
</dbReference>
<organism evidence="5 6">
    <name type="scientific">Pseudomonas putida</name>
    <name type="common">Arthrobacter siderocapsulatus</name>
    <dbReference type="NCBI Taxonomy" id="303"/>
    <lineage>
        <taxon>Bacteria</taxon>
        <taxon>Pseudomonadati</taxon>
        <taxon>Pseudomonadota</taxon>
        <taxon>Gammaproteobacteria</taxon>
        <taxon>Pseudomonadales</taxon>
        <taxon>Pseudomonadaceae</taxon>
        <taxon>Pseudomonas</taxon>
    </lineage>
</organism>
<dbReference type="SMART" id="SM00797">
    <property type="entry name" value="AHS2"/>
    <property type="match status" value="1"/>
</dbReference>
<feature type="domain" description="Carboxyltransferase" evidence="4">
    <location>
        <begin position="24"/>
        <end position="305"/>
    </location>
</feature>
<evidence type="ECO:0000259" key="4">
    <source>
        <dbReference type="SMART" id="SM00797"/>
    </source>
</evidence>
<dbReference type="EMBL" id="CP039371">
    <property type="protein sequence ID" value="QCI10612.1"/>
    <property type="molecule type" value="Genomic_DNA"/>
</dbReference>
<dbReference type="RefSeq" id="WP_136912828.1">
    <property type="nucleotide sequence ID" value="NZ_CP039371.1"/>
</dbReference>
<dbReference type="InterPro" id="IPR029000">
    <property type="entry name" value="Cyclophilin-like_dom_sf"/>
</dbReference>
<proteinExistence type="predicted"/>
<gene>
    <name evidence="5" type="ORF">E6B08_03935</name>
</gene>
<evidence type="ECO:0000256" key="1">
    <source>
        <dbReference type="ARBA" id="ARBA00022741"/>
    </source>
</evidence>
<protein>
    <submittedName>
        <fullName evidence="5">Biotin-dependent carboxyltransferase family protein</fullName>
    </submittedName>
</protein>
<evidence type="ECO:0000313" key="5">
    <source>
        <dbReference type="EMBL" id="QCI10612.1"/>
    </source>
</evidence>
<dbReference type="Gene3D" id="2.40.100.10">
    <property type="entry name" value="Cyclophilin-like"/>
    <property type="match status" value="1"/>
</dbReference>